<dbReference type="SUPFAM" id="SSF53098">
    <property type="entry name" value="Ribonuclease H-like"/>
    <property type="match status" value="1"/>
</dbReference>
<dbReference type="InterPro" id="IPR001584">
    <property type="entry name" value="Integrase_cat-core"/>
</dbReference>
<dbReference type="InterPro" id="IPR012337">
    <property type="entry name" value="RNaseH-like_sf"/>
</dbReference>
<feature type="domain" description="Integrase catalytic" evidence="1">
    <location>
        <begin position="31"/>
        <end position="119"/>
    </location>
</feature>
<keyword evidence="3" id="KW-1185">Reference proteome</keyword>
<accession>A0AAF0ZCN5</accession>
<dbReference type="GO" id="GO:0015074">
    <property type="term" value="P:DNA integration"/>
    <property type="evidence" value="ECO:0007669"/>
    <property type="project" value="InterPro"/>
</dbReference>
<dbReference type="Gene3D" id="3.30.420.10">
    <property type="entry name" value="Ribonuclease H-like superfamily/Ribonuclease H"/>
    <property type="match status" value="1"/>
</dbReference>
<organism evidence="2 3">
    <name type="scientific">Solanum verrucosum</name>
    <dbReference type="NCBI Taxonomy" id="315347"/>
    <lineage>
        <taxon>Eukaryota</taxon>
        <taxon>Viridiplantae</taxon>
        <taxon>Streptophyta</taxon>
        <taxon>Embryophyta</taxon>
        <taxon>Tracheophyta</taxon>
        <taxon>Spermatophyta</taxon>
        <taxon>Magnoliopsida</taxon>
        <taxon>eudicotyledons</taxon>
        <taxon>Gunneridae</taxon>
        <taxon>Pentapetalae</taxon>
        <taxon>asterids</taxon>
        <taxon>lamiids</taxon>
        <taxon>Solanales</taxon>
        <taxon>Solanaceae</taxon>
        <taxon>Solanoideae</taxon>
        <taxon>Solaneae</taxon>
        <taxon>Solanum</taxon>
    </lineage>
</organism>
<dbReference type="EMBL" id="CP133618">
    <property type="protein sequence ID" value="WMV37381.1"/>
    <property type="molecule type" value="Genomic_DNA"/>
</dbReference>
<sequence length="119" mass="13990">MKKNIVEFVAKLPNCQQVKVEHQKSGGLSQDIRIPAWKWEDLNMDFIGCLPRTWRQHDLIGVIVDRMTKSTQFIPIKISYLVEDYAKLYLREMVRLHGVPLSIIFDHGTQLTSQFWKSF</sequence>
<evidence type="ECO:0000313" key="3">
    <source>
        <dbReference type="Proteomes" id="UP001234989"/>
    </source>
</evidence>
<name>A0AAF0ZCN5_SOLVR</name>
<dbReference type="GO" id="GO:0003676">
    <property type="term" value="F:nucleic acid binding"/>
    <property type="evidence" value="ECO:0007669"/>
    <property type="project" value="InterPro"/>
</dbReference>
<evidence type="ECO:0000313" key="2">
    <source>
        <dbReference type="EMBL" id="WMV37381.1"/>
    </source>
</evidence>
<dbReference type="PANTHER" id="PTHR45835">
    <property type="entry name" value="YALI0A06105P"/>
    <property type="match status" value="1"/>
</dbReference>
<evidence type="ECO:0000259" key="1">
    <source>
        <dbReference type="PROSITE" id="PS50994"/>
    </source>
</evidence>
<dbReference type="PROSITE" id="PS50994">
    <property type="entry name" value="INTEGRASE"/>
    <property type="match status" value="1"/>
</dbReference>
<proteinExistence type="predicted"/>
<dbReference type="AlphaFoldDB" id="A0AAF0ZCN5"/>
<protein>
    <recommendedName>
        <fullName evidence="1">Integrase catalytic domain-containing protein</fullName>
    </recommendedName>
</protein>
<gene>
    <name evidence="2" type="ORF">MTR67_030766</name>
</gene>
<dbReference type="InterPro" id="IPR036397">
    <property type="entry name" value="RNaseH_sf"/>
</dbReference>
<reference evidence="2" key="1">
    <citation type="submission" date="2023-08" db="EMBL/GenBank/DDBJ databases">
        <title>A de novo genome assembly of Solanum verrucosum Schlechtendal, a Mexican diploid species geographically isolated from the other diploid A-genome species in potato relatives.</title>
        <authorList>
            <person name="Hosaka K."/>
        </authorList>
    </citation>
    <scope>NUCLEOTIDE SEQUENCE</scope>
    <source>
        <tissue evidence="2">Young leaves</tissue>
    </source>
</reference>
<dbReference type="PANTHER" id="PTHR45835:SF91">
    <property type="entry name" value="RETROTRANSPOSON, TY3-GYPSY SUBCLASS-LIKE PROTEIN"/>
    <property type="match status" value="1"/>
</dbReference>
<dbReference type="Proteomes" id="UP001234989">
    <property type="component" value="Chromosome 7"/>
</dbReference>